<reference evidence="3" key="1">
    <citation type="journal article" date="2013" name="Proc. Natl. Acad. Sci. U.S.A.">
        <title>Improving the coverage of the cyanobacterial phylum using diversity-driven genome sequencing.</title>
        <authorList>
            <person name="Shih P.M."/>
            <person name="Wu D."/>
            <person name="Latifi A."/>
            <person name="Axen S.D."/>
            <person name="Fewer D.P."/>
            <person name="Talla E."/>
            <person name="Calteau A."/>
            <person name="Cai F."/>
            <person name="Tandeau de Marsac N."/>
            <person name="Rippka R."/>
            <person name="Herdman M."/>
            <person name="Sivonen K."/>
            <person name="Coursin T."/>
            <person name="Laurent T."/>
            <person name="Goodwin L."/>
            <person name="Nolan M."/>
            <person name="Davenport K.W."/>
            <person name="Han C.S."/>
            <person name="Rubin E.M."/>
            <person name="Eisen J.A."/>
            <person name="Woyke T."/>
            <person name="Gugger M."/>
            <person name="Kerfeld C.A."/>
        </authorList>
    </citation>
    <scope>NUCLEOTIDE SEQUENCE [LARGE SCALE GENOMIC DNA]</scope>
    <source>
        <strain evidence="3">ATCC 29371 / PCC 7437</strain>
    </source>
</reference>
<accession>K9XR93</accession>
<sequence length="330" mass="37845">MTLIRIPKSWQLSESQVTPERLYYNRRRFLKTLITTSILPLAGCQQSNSTNNKSSTPTALETSLNLPKIESFQTNSAFAQVNRPVTEEKVAGQYNNFYEYGGTKAIWMDAQKLPTENWQVEVTGLVKNPRTYDIDDLKKTFPLEERIYRFRCVEAWAMVLPWVGFPMKKLIEAVEPTSQAKFVRFTSFYDPEITTGPAFHFGTLPWPYTEGLRIEEMANELAFFALGIYGHDLPKQHGAPLRMVVPWKYGFKGAKSIVKIEFLDSQPATYWNTIDPKEYGFEANVNPNVPHPRWSQATEKFISTGPGLSWEIKETTIYNGYGEYVANLYA</sequence>
<dbReference type="STRING" id="111780.Sta7437_1019"/>
<dbReference type="OrthoDB" id="9778777at2"/>
<dbReference type="SUPFAM" id="SSF56524">
    <property type="entry name" value="Oxidoreductase molybdopterin-binding domain"/>
    <property type="match status" value="1"/>
</dbReference>
<dbReference type="PANTHER" id="PTHR43032">
    <property type="entry name" value="PROTEIN-METHIONINE-SULFOXIDE REDUCTASE"/>
    <property type="match status" value="1"/>
</dbReference>
<dbReference type="InterPro" id="IPR036374">
    <property type="entry name" value="OxRdtase_Mopterin-bd_sf"/>
</dbReference>
<dbReference type="HOGENOM" id="CLU_045520_0_0_3"/>
<dbReference type="KEGG" id="scs:Sta7437_1019"/>
<dbReference type="AlphaFoldDB" id="K9XR93"/>
<dbReference type="EMBL" id="CP003653">
    <property type="protein sequence ID" value="AFZ34599.1"/>
    <property type="molecule type" value="Genomic_DNA"/>
</dbReference>
<dbReference type="RefSeq" id="WP_015192272.1">
    <property type="nucleotide sequence ID" value="NC_019748.1"/>
</dbReference>
<evidence type="ECO:0000313" key="2">
    <source>
        <dbReference type="EMBL" id="AFZ34599.1"/>
    </source>
</evidence>
<dbReference type="NCBIfam" id="NF003767">
    <property type="entry name" value="PRK05363.1"/>
    <property type="match status" value="1"/>
</dbReference>
<gene>
    <name evidence="2" type="ordered locus">Sta7437_1019</name>
</gene>
<dbReference type="PATRIC" id="fig|111780.3.peg.1060"/>
<proteinExistence type="predicted"/>
<evidence type="ECO:0000313" key="3">
    <source>
        <dbReference type="Proteomes" id="UP000010473"/>
    </source>
</evidence>
<organism evidence="2 3">
    <name type="scientific">Stanieria cyanosphaera (strain ATCC 29371 / PCC 7437)</name>
    <dbReference type="NCBI Taxonomy" id="111780"/>
    <lineage>
        <taxon>Bacteria</taxon>
        <taxon>Bacillati</taxon>
        <taxon>Cyanobacteriota</taxon>
        <taxon>Cyanophyceae</taxon>
        <taxon>Pleurocapsales</taxon>
        <taxon>Dermocarpellaceae</taxon>
        <taxon>Stanieria</taxon>
    </lineage>
</organism>
<dbReference type="Proteomes" id="UP000010473">
    <property type="component" value="Chromosome"/>
</dbReference>
<protein>
    <submittedName>
        <fullName evidence="2">Oxidoreductase molybdopterin binding protein</fullName>
    </submittedName>
</protein>
<dbReference type="InterPro" id="IPR000572">
    <property type="entry name" value="OxRdtase_Mopterin-bd_dom"/>
</dbReference>
<dbReference type="Gene3D" id="3.90.420.10">
    <property type="entry name" value="Oxidoreductase, molybdopterin-binding domain"/>
    <property type="match status" value="1"/>
</dbReference>
<feature type="domain" description="Oxidoreductase molybdopterin-binding" evidence="1">
    <location>
        <begin position="114"/>
        <end position="271"/>
    </location>
</feature>
<evidence type="ECO:0000259" key="1">
    <source>
        <dbReference type="Pfam" id="PF00174"/>
    </source>
</evidence>
<name>K9XR93_STAC7</name>
<keyword evidence="3" id="KW-1185">Reference proteome</keyword>
<dbReference type="eggNOG" id="COG2041">
    <property type="taxonomic scope" value="Bacteria"/>
</dbReference>
<dbReference type="Pfam" id="PF00174">
    <property type="entry name" value="Oxidored_molyb"/>
    <property type="match status" value="1"/>
</dbReference>
<dbReference type="PANTHER" id="PTHR43032:SF3">
    <property type="entry name" value="PROTEIN-METHIONINE-SULFOXIDE REDUCTASE CATALYTIC SUBUNIT MSRP"/>
    <property type="match status" value="1"/>
</dbReference>